<keyword evidence="4 10" id="KW-0489">Methyltransferase</keyword>
<evidence type="ECO:0000256" key="10">
    <source>
        <dbReference type="RuleBase" id="RU003960"/>
    </source>
</evidence>
<evidence type="ECO:0000313" key="12">
    <source>
        <dbReference type="EMBL" id="NML25075.1"/>
    </source>
</evidence>
<dbReference type="InterPro" id="IPR000878">
    <property type="entry name" value="4pyrrol_Mease"/>
</dbReference>
<dbReference type="UniPathway" id="UPA00262">
    <property type="reaction ID" value="UER00211"/>
</dbReference>
<feature type="domain" description="Tetrapyrrole methylase" evidence="11">
    <location>
        <begin position="48"/>
        <end position="257"/>
    </location>
</feature>
<dbReference type="PANTHER" id="PTHR45790">
    <property type="entry name" value="SIROHEME SYNTHASE-RELATED"/>
    <property type="match status" value="1"/>
</dbReference>
<keyword evidence="3" id="KW-0169">Cobalamin biosynthesis</keyword>
<sequence>MPPSASISSGMPAPVTLRSLFELLGGRMDEGLQAGRPAMRTTPSVGHVALVGAGPGDPELLTLRAARLIGQAGVLVVDHLVSDGVLDLARPGAERIYVGKESGHHTLPQEEINALLVRLGREERQVVRLKGGDPYIFGRGGEEVEALLEAGISFEVVPGITAACGASAYAGIPLTHRDHARSVVFATGHRRAGQDALDWSVLARPQQTAVIYMGVGQLAAHCAALIDHGRGAATPAALVENATSPRQRVVTGTLETLPEIAAQAGIRPPALLIVGEVVSLAGRLQPTASRPAEAALAV</sequence>
<comment type="caution">
    <text evidence="12">The sequence shown here is derived from an EMBL/GenBank/DDBJ whole genome shotgun (WGS) entry which is preliminary data.</text>
</comment>
<dbReference type="GO" id="GO:0009236">
    <property type="term" value="P:cobalamin biosynthetic process"/>
    <property type="evidence" value="ECO:0007669"/>
    <property type="project" value="UniProtKB-KW"/>
</dbReference>
<dbReference type="InterPro" id="IPR014776">
    <property type="entry name" value="4pyrrole_Mease_sub2"/>
</dbReference>
<dbReference type="NCBIfam" id="TIGR01469">
    <property type="entry name" value="cobA_cysG_Cterm"/>
    <property type="match status" value="1"/>
</dbReference>
<dbReference type="EC" id="2.1.1.107" evidence="2"/>
<evidence type="ECO:0000256" key="1">
    <source>
        <dbReference type="ARBA" id="ARBA00005879"/>
    </source>
</evidence>
<dbReference type="EMBL" id="JABBGA010000003">
    <property type="protein sequence ID" value="NML25075.1"/>
    <property type="molecule type" value="Genomic_DNA"/>
</dbReference>
<evidence type="ECO:0000256" key="5">
    <source>
        <dbReference type="ARBA" id="ARBA00022679"/>
    </source>
</evidence>
<comment type="pathway">
    <text evidence="8">Porphyrin-containing compound metabolism; siroheme biosynthesis; precorrin-2 from uroporphyrinogen III: step 1/1.</text>
</comment>
<dbReference type="Gene3D" id="3.30.950.10">
    <property type="entry name" value="Methyltransferase, Cobalt-precorrin-4 Transmethylase, Domain 2"/>
    <property type="match status" value="1"/>
</dbReference>
<evidence type="ECO:0000256" key="4">
    <source>
        <dbReference type="ARBA" id="ARBA00022603"/>
    </source>
</evidence>
<dbReference type="Pfam" id="PF00590">
    <property type="entry name" value="TP_methylase"/>
    <property type="match status" value="1"/>
</dbReference>
<evidence type="ECO:0000256" key="6">
    <source>
        <dbReference type="ARBA" id="ARBA00022691"/>
    </source>
</evidence>
<dbReference type="NCBIfam" id="NF004790">
    <property type="entry name" value="PRK06136.1"/>
    <property type="match status" value="1"/>
</dbReference>
<dbReference type="FunFam" id="3.40.1010.10:FF:000001">
    <property type="entry name" value="Siroheme synthase"/>
    <property type="match status" value="1"/>
</dbReference>
<comment type="pathway">
    <text evidence="9">Cofactor biosynthesis; adenosylcobalamin biosynthesis; precorrin-2 from uroporphyrinogen III: step 1/1.</text>
</comment>
<evidence type="ECO:0000259" key="11">
    <source>
        <dbReference type="Pfam" id="PF00590"/>
    </source>
</evidence>
<gene>
    <name evidence="12" type="primary">cobA</name>
    <name evidence="12" type="ORF">HHL15_04945</name>
</gene>
<comment type="similarity">
    <text evidence="1 10">Belongs to the precorrin methyltransferase family.</text>
</comment>
<dbReference type="AlphaFoldDB" id="A0A848G238"/>
<dbReference type="Proteomes" id="UP000580043">
    <property type="component" value="Unassembled WGS sequence"/>
</dbReference>
<evidence type="ECO:0000256" key="8">
    <source>
        <dbReference type="ARBA" id="ARBA00025705"/>
    </source>
</evidence>
<keyword evidence="13" id="KW-1185">Reference proteome</keyword>
<dbReference type="GO" id="GO:0004851">
    <property type="term" value="F:uroporphyrin-III C-methyltransferase activity"/>
    <property type="evidence" value="ECO:0007669"/>
    <property type="project" value="UniProtKB-EC"/>
</dbReference>
<dbReference type="FunFam" id="3.30.950.10:FF:000001">
    <property type="entry name" value="Siroheme synthase"/>
    <property type="match status" value="1"/>
</dbReference>
<dbReference type="InterPro" id="IPR050161">
    <property type="entry name" value="Siro_Cobalamin_biosynth"/>
</dbReference>
<dbReference type="PANTHER" id="PTHR45790:SF1">
    <property type="entry name" value="SIROHEME SYNTHASE"/>
    <property type="match status" value="1"/>
</dbReference>
<dbReference type="InterPro" id="IPR035996">
    <property type="entry name" value="4pyrrol_Methylase_sf"/>
</dbReference>
<organism evidence="12 13">
    <name type="scientific">Zoogloea dura</name>
    <dbReference type="NCBI Taxonomy" id="2728840"/>
    <lineage>
        <taxon>Bacteria</taxon>
        <taxon>Pseudomonadati</taxon>
        <taxon>Pseudomonadota</taxon>
        <taxon>Betaproteobacteria</taxon>
        <taxon>Rhodocyclales</taxon>
        <taxon>Zoogloeaceae</taxon>
        <taxon>Zoogloea</taxon>
    </lineage>
</organism>
<dbReference type="InterPro" id="IPR003043">
    <property type="entry name" value="Uropor_MeTrfase_CS"/>
</dbReference>
<evidence type="ECO:0000256" key="7">
    <source>
        <dbReference type="ARBA" id="ARBA00023244"/>
    </source>
</evidence>
<dbReference type="InterPro" id="IPR014777">
    <property type="entry name" value="4pyrrole_Mease_sub1"/>
</dbReference>
<evidence type="ECO:0000313" key="13">
    <source>
        <dbReference type="Proteomes" id="UP000580043"/>
    </source>
</evidence>
<keyword evidence="7" id="KW-0627">Porphyrin biosynthesis</keyword>
<evidence type="ECO:0000256" key="2">
    <source>
        <dbReference type="ARBA" id="ARBA00012162"/>
    </source>
</evidence>
<dbReference type="SUPFAM" id="SSF53790">
    <property type="entry name" value="Tetrapyrrole methylase"/>
    <property type="match status" value="1"/>
</dbReference>
<dbReference type="InterPro" id="IPR006366">
    <property type="entry name" value="CobA/CysG_C"/>
</dbReference>
<accession>A0A848G238</accession>
<dbReference type="Gene3D" id="3.40.1010.10">
    <property type="entry name" value="Cobalt-precorrin-4 Transmethylase, Domain 1"/>
    <property type="match status" value="1"/>
</dbReference>
<dbReference type="PROSITE" id="PS00840">
    <property type="entry name" value="SUMT_2"/>
    <property type="match status" value="1"/>
</dbReference>
<proteinExistence type="inferred from homology"/>
<keyword evidence="6" id="KW-0949">S-adenosyl-L-methionine</keyword>
<name>A0A848G238_9RHOO</name>
<evidence type="ECO:0000256" key="3">
    <source>
        <dbReference type="ARBA" id="ARBA00022573"/>
    </source>
</evidence>
<reference evidence="12 13" key="1">
    <citation type="submission" date="2020-04" db="EMBL/GenBank/DDBJ databases">
        <title>Zoogloea sp. G-4-1-14 isolated from soil.</title>
        <authorList>
            <person name="Dahal R.H."/>
        </authorList>
    </citation>
    <scope>NUCLEOTIDE SEQUENCE [LARGE SCALE GENOMIC DNA]</scope>
    <source>
        <strain evidence="12 13">G-4-1-14</strain>
    </source>
</reference>
<protein>
    <recommendedName>
        <fullName evidence="2">uroporphyrinogen-III C-methyltransferase</fullName>
        <ecNumber evidence="2">2.1.1.107</ecNumber>
    </recommendedName>
</protein>
<dbReference type="GO" id="GO:0019354">
    <property type="term" value="P:siroheme biosynthetic process"/>
    <property type="evidence" value="ECO:0007669"/>
    <property type="project" value="UniProtKB-UniPathway"/>
</dbReference>
<dbReference type="GO" id="GO:0032259">
    <property type="term" value="P:methylation"/>
    <property type="evidence" value="ECO:0007669"/>
    <property type="project" value="UniProtKB-KW"/>
</dbReference>
<dbReference type="PROSITE" id="PS00839">
    <property type="entry name" value="SUMT_1"/>
    <property type="match status" value="1"/>
</dbReference>
<dbReference type="CDD" id="cd11642">
    <property type="entry name" value="SUMT"/>
    <property type="match status" value="1"/>
</dbReference>
<evidence type="ECO:0000256" key="9">
    <source>
        <dbReference type="ARBA" id="ARBA00060548"/>
    </source>
</evidence>
<keyword evidence="5 10" id="KW-0808">Transferase</keyword>